<feature type="compositionally biased region" description="Polar residues" evidence="1">
    <location>
        <begin position="401"/>
        <end position="413"/>
    </location>
</feature>
<dbReference type="GeneID" id="40320302"/>
<feature type="compositionally biased region" description="Basic and acidic residues" evidence="1">
    <location>
        <begin position="192"/>
        <end position="209"/>
    </location>
</feature>
<dbReference type="RefSeq" id="XP_029226314.1">
    <property type="nucleotide sequence ID" value="XM_029373566.1"/>
</dbReference>
<evidence type="ECO:0000313" key="2">
    <source>
        <dbReference type="EMBL" id="RNF11007.1"/>
    </source>
</evidence>
<feature type="compositionally biased region" description="Low complexity" evidence="1">
    <location>
        <begin position="19"/>
        <end position="41"/>
    </location>
</feature>
<dbReference type="AlphaFoldDB" id="A0A3R7M8J9"/>
<proteinExistence type="predicted"/>
<evidence type="ECO:0000313" key="3">
    <source>
        <dbReference type="Proteomes" id="UP000284403"/>
    </source>
</evidence>
<dbReference type="OrthoDB" id="267815at2759"/>
<sequence>MHATVAPGSYWAALQKQLAASNPPATRPATAATTSSSPSRGARGHPQHGKGVVIENSSLLGGLNDPDEAMAFRQSSAAAAAAVAAAGELVQVSPACNGSGRTRSLVVDFIDECVRRGVSESVIVEHVMFMVHAMQEEINLTEALHARFHQDRLRQYEMLELSKTLERQRVYHDEQQQQQQQQQQGSNRKKPHEPAKENKDLVQSQEREGNAPPWRQARWNAAPVVGGRVGGRRGRQALPSSNESRARVAFTQTPLDGTEPQRQERGGNWGTAAATFQRFMRPTDASNRKERRKYRAVSEELHAPPPPPRVMRAQKFTTPTLPGARCRRLPLGKDAFARRGRQRLVGKPGSAGDSHLTWSDDDDDGDDEDGNTLPLPKYPGEGRSPNPRAEDAPQLEGEATPSDTVLSSLSPPRSETLRAGDGVPATGLDVVDKGPEKRQTDLVGDLGRWAAGSFPATATVSASAAAPPLSACTPSFFPSPQLQAYIEQSRRKVREVERVLASTPECSSMRGAR</sequence>
<reference evidence="2 3" key="1">
    <citation type="journal article" date="2018" name="BMC Genomics">
        <title>Genomic comparison of Trypanosoma conorhini and Trypanosoma rangeli to Trypanosoma cruzi strains of high and low virulence.</title>
        <authorList>
            <person name="Bradwell K.R."/>
            <person name="Koparde V.N."/>
            <person name="Matveyev A.V."/>
            <person name="Serrano M.G."/>
            <person name="Alves J.M."/>
            <person name="Parikh H."/>
            <person name="Huang B."/>
            <person name="Lee V."/>
            <person name="Espinosa-Alvarez O."/>
            <person name="Ortiz P.A."/>
            <person name="Costa-Martins A.G."/>
            <person name="Teixeira M.M."/>
            <person name="Buck G.A."/>
        </authorList>
    </citation>
    <scope>NUCLEOTIDE SEQUENCE [LARGE SCALE GENOMIC DNA]</scope>
    <source>
        <strain evidence="2 3">025E</strain>
    </source>
</reference>
<organism evidence="2 3">
    <name type="scientific">Trypanosoma conorhini</name>
    <dbReference type="NCBI Taxonomy" id="83891"/>
    <lineage>
        <taxon>Eukaryota</taxon>
        <taxon>Discoba</taxon>
        <taxon>Euglenozoa</taxon>
        <taxon>Kinetoplastea</taxon>
        <taxon>Metakinetoplastina</taxon>
        <taxon>Trypanosomatida</taxon>
        <taxon>Trypanosomatidae</taxon>
        <taxon>Trypanosoma</taxon>
    </lineage>
</organism>
<feature type="region of interest" description="Disordered" evidence="1">
    <location>
        <begin position="19"/>
        <end position="50"/>
    </location>
</feature>
<gene>
    <name evidence="2" type="ORF">Tco025E_06691</name>
</gene>
<evidence type="ECO:0000256" key="1">
    <source>
        <dbReference type="SAM" id="MobiDB-lite"/>
    </source>
</evidence>
<protein>
    <submittedName>
        <fullName evidence="2">Uncharacterized protein</fullName>
    </submittedName>
</protein>
<keyword evidence="3" id="KW-1185">Reference proteome</keyword>
<name>A0A3R7M8J9_9TRYP</name>
<dbReference type="EMBL" id="MKKU01000469">
    <property type="protein sequence ID" value="RNF11007.1"/>
    <property type="molecule type" value="Genomic_DNA"/>
</dbReference>
<accession>A0A3R7M8J9</accession>
<feature type="region of interest" description="Disordered" evidence="1">
    <location>
        <begin position="284"/>
        <end position="436"/>
    </location>
</feature>
<feature type="region of interest" description="Disordered" evidence="1">
    <location>
        <begin position="170"/>
        <end position="267"/>
    </location>
</feature>
<comment type="caution">
    <text evidence="2">The sequence shown here is derived from an EMBL/GenBank/DDBJ whole genome shotgun (WGS) entry which is preliminary data.</text>
</comment>
<feature type="compositionally biased region" description="Acidic residues" evidence="1">
    <location>
        <begin position="359"/>
        <end position="370"/>
    </location>
</feature>
<dbReference type="Proteomes" id="UP000284403">
    <property type="component" value="Unassembled WGS sequence"/>
</dbReference>